<sequence length="260" mass="29504">MWNEEPRVQLPSERTGVFARVQVSQGQAFELGSKIGRLMSYTLDRLGFQEHARTETDIRGHRGLNNSKHDSHSDRVIRARDERPRSNRYGGFRFGNKPYDRFGMDELTWRAKEKEKVSGGSGSMAVVPYEHKLHNKPLLITEDKASRNESTTARYWRVLLSPPSRQPPSMEDNITVRCNLNRSLTFSPQGSTNVTENDQMIGALNDIDLDLMDLEDKGQSSEMAESSRAKAKWFKSESSFGHSNKENGVLSPGFSTHEIN</sequence>
<dbReference type="Proteomes" id="UP000824890">
    <property type="component" value="Unassembled WGS sequence"/>
</dbReference>
<protein>
    <submittedName>
        <fullName evidence="2">Uncharacterized protein</fullName>
    </submittedName>
</protein>
<comment type="caution">
    <text evidence="2">The sequence shown here is derived from an EMBL/GenBank/DDBJ whole genome shotgun (WGS) entry which is preliminary data.</text>
</comment>
<dbReference type="EMBL" id="JAGKQM010000001">
    <property type="protein sequence ID" value="KAH0942682.1"/>
    <property type="molecule type" value="Genomic_DNA"/>
</dbReference>
<gene>
    <name evidence="2" type="ORF">HID58_002319</name>
</gene>
<keyword evidence="3" id="KW-1185">Reference proteome</keyword>
<feature type="region of interest" description="Disordered" evidence="1">
    <location>
        <begin position="234"/>
        <end position="260"/>
    </location>
</feature>
<accession>A0ABQ8EMZ6</accession>
<feature type="region of interest" description="Disordered" evidence="1">
    <location>
        <begin position="57"/>
        <end position="82"/>
    </location>
</feature>
<feature type="compositionally biased region" description="Basic and acidic residues" evidence="1">
    <location>
        <begin position="67"/>
        <end position="82"/>
    </location>
</feature>
<name>A0ABQ8EMZ6_BRANA</name>
<evidence type="ECO:0000313" key="3">
    <source>
        <dbReference type="Proteomes" id="UP000824890"/>
    </source>
</evidence>
<reference evidence="2 3" key="1">
    <citation type="submission" date="2021-05" db="EMBL/GenBank/DDBJ databases">
        <title>Genome Assembly of Synthetic Allotetraploid Brassica napus Reveals Homoeologous Exchanges between Subgenomes.</title>
        <authorList>
            <person name="Davis J.T."/>
        </authorList>
    </citation>
    <scope>NUCLEOTIDE SEQUENCE [LARGE SCALE GENOMIC DNA]</scope>
    <source>
        <strain evidence="3">cv. Da-Ae</strain>
        <tissue evidence="2">Seedling</tissue>
    </source>
</reference>
<evidence type="ECO:0000256" key="1">
    <source>
        <dbReference type="SAM" id="MobiDB-lite"/>
    </source>
</evidence>
<organism evidence="2 3">
    <name type="scientific">Brassica napus</name>
    <name type="common">Rape</name>
    <dbReference type="NCBI Taxonomy" id="3708"/>
    <lineage>
        <taxon>Eukaryota</taxon>
        <taxon>Viridiplantae</taxon>
        <taxon>Streptophyta</taxon>
        <taxon>Embryophyta</taxon>
        <taxon>Tracheophyta</taxon>
        <taxon>Spermatophyta</taxon>
        <taxon>Magnoliopsida</taxon>
        <taxon>eudicotyledons</taxon>
        <taxon>Gunneridae</taxon>
        <taxon>Pentapetalae</taxon>
        <taxon>rosids</taxon>
        <taxon>malvids</taxon>
        <taxon>Brassicales</taxon>
        <taxon>Brassicaceae</taxon>
        <taxon>Brassiceae</taxon>
        <taxon>Brassica</taxon>
    </lineage>
</organism>
<evidence type="ECO:0000313" key="2">
    <source>
        <dbReference type="EMBL" id="KAH0942682.1"/>
    </source>
</evidence>
<proteinExistence type="predicted"/>